<evidence type="ECO:0000313" key="2">
    <source>
        <dbReference type="Proteomes" id="UP001279734"/>
    </source>
</evidence>
<accession>A0AAD3TGI0</accession>
<keyword evidence="2" id="KW-1185">Reference proteome</keyword>
<reference evidence="1" key="1">
    <citation type="submission" date="2023-05" db="EMBL/GenBank/DDBJ databases">
        <title>Nepenthes gracilis genome sequencing.</title>
        <authorList>
            <person name="Fukushima K."/>
        </authorList>
    </citation>
    <scope>NUCLEOTIDE SEQUENCE</scope>
    <source>
        <strain evidence="1">SING2019-196</strain>
    </source>
</reference>
<dbReference type="EMBL" id="BSYO01000036">
    <property type="protein sequence ID" value="GMH29568.1"/>
    <property type="molecule type" value="Genomic_DNA"/>
</dbReference>
<dbReference type="Proteomes" id="UP001279734">
    <property type="component" value="Unassembled WGS sequence"/>
</dbReference>
<name>A0AAD3TGI0_NEPGR</name>
<evidence type="ECO:0000313" key="1">
    <source>
        <dbReference type="EMBL" id="GMH29568.1"/>
    </source>
</evidence>
<protein>
    <submittedName>
        <fullName evidence="1">Uncharacterized protein</fullName>
    </submittedName>
</protein>
<organism evidence="1 2">
    <name type="scientific">Nepenthes gracilis</name>
    <name type="common">Slender pitcher plant</name>
    <dbReference type="NCBI Taxonomy" id="150966"/>
    <lineage>
        <taxon>Eukaryota</taxon>
        <taxon>Viridiplantae</taxon>
        <taxon>Streptophyta</taxon>
        <taxon>Embryophyta</taxon>
        <taxon>Tracheophyta</taxon>
        <taxon>Spermatophyta</taxon>
        <taxon>Magnoliopsida</taxon>
        <taxon>eudicotyledons</taxon>
        <taxon>Gunneridae</taxon>
        <taxon>Pentapetalae</taxon>
        <taxon>Caryophyllales</taxon>
        <taxon>Nepenthaceae</taxon>
        <taxon>Nepenthes</taxon>
    </lineage>
</organism>
<gene>
    <name evidence="1" type="ORF">Nepgr_031411</name>
</gene>
<proteinExistence type="predicted"/>
<sequence>MFILSVFQKEANSNCEEGVSKRWSTFGSESLENEVSEVCALKNTELPFVFPVWFNILTIYMLLNLQERDDVIYVDKPENGAQIVHFEAPELNQFIENTYATEKGDMLTLPEALQCDKDLVTPHF</sequence>
<comment type="caution">
    <text evidence="1">The sequence shown here is derived from an EMBL/GenBank/DDBJ whole genome shotgun (WGS) entry which is preliminary data.</text>
</comment>
<dbReference type="AlphaFoldDB" id="A0AAD3TGI0"/>